<comment type="caution">
    <text evidence="1">The sequence shown here is derived from an EMBL/GenBank/DDBJ whole genome shotgun (WGS) entry which is preliminary data.</text>
</comment>
<name>A0A850R6J2_9GAMM</name>
<keyword evidence="2" id="KW-1185">Reference proteome</keyword>
<accession>A0A850R6J2</accession>
<dbReference type="RefSeq" id="WP_176974799.1">
    <property type="nucleotide sequence ID" value="NZ_JABZEO010000001.1"/>
</dbReference>
<reference evidence="1 2" key="1">
    <citation type="submission" date="2020-06" db="EMBL/GenBank/DDBJ databases">
        <title>Whole-genome sequence of Allochromatium humboldtianum DSM 21881, type strain.</title>
        <authorList>
            <person name="Kyndt J.A."/>
            <person name="Meyer T.E."/>
        </authorList>
    </citation>
    <scope>NUCLEOTIDE SEQUENCE [LARGE SCALE GENOMIC DNA]</scope>
    <source>
        <strain evidence="1 2">DSM 21881</strain>
    </source>
</reference>
<evidence type="ECO:0000313" key="1">
    <source>
        <dbReference type="EMBL" id="NVZ08006.1"/>
    </source>
</evidence>
<evidence type="ECO:0000313" key="2">
    <source>
        <dbReference type="Proteomes" id="UP000592294"/>
    </source>
</evidence>
<dbReference type="Proteomes" id="UP000592294">
    <property type="component" value="Unassembled WGS sequence"/>
</dbReference>
<proteinExistence type="predicted"/>
<dbReference type="AlphaFoldDB" id="A0A850R6J2"/>
<organism evidence="1 2">
    <name type="scientific">Allochromatium humboldtianum</name>
    <dbReference type="NCBI Taxonomy" id="504901"/>
    <lineage>
        <taxon>Bacteria</taxon>
        <taxon>Pseudomonadati</taxon>
        <taxon>Pseudomonadota</taxon>
        <taxon>Gammaproteobacteria</taxon>
        <taxon>Chromatiales</taxon>
        <taxon>Chromatiaceae</taxon>
        <taxon>Allochromatium</taxon>
    </lineage>
</organism>
<dbReference type="EMBL" id="JABZEO010000001">
    <property type="protein sequence ID" value="NVZ08006.1"/>
    <property type="molecule type" value="Genomic_DNA"/>
</dbReference>
<sequence length="271" mass="29565">MSNEISTKAAALDSLMTRMEAMAEGRSMMEAERQSSDLAQKALIRACEAEDDVKQLTGFALMAKVNGRVVRFSMRLASKLRQEQELASKGVDGLNDLMTSLQAEADELEALEAFGLEQEEAPEVSLGKWLTVRNLLAQHGYKPQPLKDTFTSMLTSEQGKQQADDTTLKTMASVSGLPEATVKSLLAQSATRNLQRTAETIRLAMQVVARHLPSAEIGSDTSPYDVDAPQDFAELYQGAIDSAKKSALRIARDPISALAQLATLRAEEDWT</sequence>
<gene>
    <name evidence="1" type="ORF">HW932_01870</name>
</gene>
<protein>
    <submittedName>
        <fullName evidence="1">Uncharacterized protein</fullName>
    </submittedName>
</protein>